<keyword evidence="4" id="KW-0551">Lipid droplet</keyword>
<name>A0A443N4Y8_9MAGN</name>
<evidence type="ECO:0000256" key="5">
    <source>
        <dbReference type="ARBA" id="ARBA00022692"/>
    </source>
</evidence>
<dbReference type="GO" id="GO:0016020">
    <property type="term" value="C:membrane"/>
    <property type="evidence" value="ECO:0007669"/>
    <property type="project" value="UniProtKB-SubCell"/>
</dbReference>
<proteinExistence type="inferred from homology"/>
<sequence>MAEHPKTHKPPETALNTQPTLKFVTAATLGATLLVLSGMALTATVVLLVVATPLLISCGPVLVLAAIVMLLVAAVFLSAGGFVVATLSVLAWIYSYATGKHPGGSEQLYHATKALKRKAKVMRDKAREYGCQMQNMAQEVTQTQESQPQPQEK</sequence>
<dbReference type="GO" id="GO:0009791">
    <property type="term" value="P:post-embryonic development"/>
    <property type="evidence" value="ECO:0007669"/>
    <property type="project" value="UniProtKB-ARBA"/>
</dbReference>
<reference evidence="9 10" key="1">
    <citation type="journal article" date="2019" name="Nat. Plants">
        <title>Stout camphor tree genome fills gaps in understanding of flowering plant genome evolution.</title>
        <authorList>
            <person name="Chaw S.M."/>
            <person name="Liu Y.C."/>
            <person name="Wu Y.W."/>
            <person name="Wang H.Y."/>
            <person name="Lin C.I."/>
            <person name="Wu C.S."/>
            <person name="Ke H.M."/>
            <person name="Chang L.Y."/>
            <person name="Hsu C.Y."/>
            <person name="Yang H.T."/>
            <person name="Sudianto E."/>
            <person name="Hsu M.H."/>
            <person name="Wu K.P."/>
            <person name="Wang L.N."/>
            <person name="Leebens-Mack J.H."/>
            <person name="Tsai I.J."/>
        </authorList>
    </citation>
    <scope>NUCLEOTIDE SEQUENCE [LARGE SCALE GENOMIC DNA]</scope>
    <source>
        <strain evidence="10">cv. Chaw 1501</strain>
        <tissue evidence="9">Young leaves</tissue>
    </source>
</reference>
<feature type="transmembrane region" description="Helical" evidence="8">
    <location>
        <begin position="61"/>
        <end position="94"/>
    </location>
</feature>
<evidence type="ECO:0000313" key="10">
    <source>
        <dbReference type="Proteomes" id="UP000283530"/>
    </source>
</evidence>
<gene>
    <name evidence="9" type="ORF">CKAN_00186900</name>
</gene>
<evidence type="ECO:0000256" key="3">
    <source>
        <dbReference type="ARBA" id="ARBA00010858"/>
    </source>
</evidence>
<dbReference type="PANTHER" id="PTHR33203">
    <property type="entry name" value="OLEOSIN"/>
    <property type="match status" value="1"/>
</dbReference>
<evidence type="ECO:0000256" key="2">
    <source>
        <dbReference type="ARBA" id="ARBA00004502"/>
    </source>
</evidence>
<protein>
    <submittedName>
        <fullName evidence="9">Oleosin 1</fullName>
    </submittedName>
</protein>
<dbReference type="InterPro" id="IPR000136">
    <property type="entry name" value="Oleosin"/>
</dbReference>
<evidence type="ECO:0000313" key="9">
    <source>
        <dbReference type="EMBL" id="RWR73575.1"/>
    </source>
</evidence>
<comment type="caution">
    <text evidence="9">The sequence shown here is derived from an EMBL/GenBank/DDBJ whole genome shotgun (WGS) entry which is preliminary data.</text>
</comment>
<dbReference type="Pfam" id="PF01277">
    <property type="entry name" value="Oleosin"/>
    <property type="match status" value="1"/>
</dbReference>
<evidence type="ECO:0000256" key="1">
    <source>
        <dbReference type="ARBA" id="ARBA00004141"/>
    </source>
</evidence>
<dbReference type="EMBL" id="QPKB01000001">
    <property type="protein sequence ID" value="RWR73575.1"/>
    <property type="molecule type" value="Genomic_DNA"/>
</dbReference>
<dbReference type="GO" id="GO:0048608">
    <property type="term" value="P:reproductive structure development"/>
    <property type="evidence" value="ECO:0007669"/>
    <property type="project" value="UniProtKB-ARBA"/>
</dbReference>
<feature type="transmembrane region" description="Helical" evidence="8">
    <location>
        <begin position="23"/>
        <end position="49"/>
    </location>
</feature>
<evidence type="ECO:0000256" key="8">
    <source>
        <dbReference type="SAM" id="Phobius"/>
    </source>
</evidence>
<comment type="subcellular location">
    <subcellularLocation>
        <location evidence="2">Lipid droplet</location>
    </subcellularLocation>
    <subcellularLocation>
        <location evidence="1">Membrane</location>
        <topology evidence="1">Multi-pass membrane protein</topology>
    </subcellularLocation>
</comment>
<dbReference type="GO" id="GO:0012511">
    <property type="term" value="C:monolayer-surrounded lipid storage body"/>
    <property type="evidence" value="ECO:0007669"/>
    <property type="project" value="InterPro"/>
</dbReference>
<dbReference type="GO" id="GO:0019915">
    <property type="term" value="P:lipid storage"/>
    <property type="evidence" value="ECO:0007669"/>
    <property type="project" value="TreeGrafter"/>
</dbReference>
<evidence type="ECO:0000256" key="4">
    <source>
        <dbReference type="ARBA" id="ARBA00022677"/>
    </source>
</evidence>
<accession>A0A443N4Y8</accession>
<keyword evidence="7 8" id="KW-0472">Membrane</keyword>
<dbReference type="AlphaFoldDB" id="A0A443N4Y8"/>
<dbReference type="OrthoDB" id="690239at2759"/>
<organism evidence="9 10">
    <name type="scientific">Cinnamomum micranthum f. kanehirae</name>
    <dbReference type="NCBI Taxonomy" id="337451"/>
    <lineage>
        <taxon>Eukaryota</taxon>
        <taxon>Viridiplantae</taxon>
        <taxon>Streptophyta</taxon>
        <taxon>Embryophyta</taxon>
        <taxon>Tracheophyta</taxon>
        <taxon>Spermatophyta</taxon>
        <taxon>Magnoliopsida</taxon>
        <taxon>Magnoliidae</taxon>
        <taxon>Laurales</taxon>
        <taxon>Lauraceae</taxon>
        <taxon>Cinnamomum</taxon>
    </lineage>
</organism>
<evidence type="ECO:0000256" key="6">
    <source>
        <dbReference type="ARBA" id="ARBA00022989"/>
    </source>
</evidence>
<dbReference type="PANTHER" id="PTHR33203:SF24">
    <property type="entry name" value="OLEOSIN"/>
    <property type="match status" value="1"/>
</dbReference>
<evidence type="ECO:0000256" key="7">
    <source>
        <dbReference type="ARBA" id="ARBA00023136"/>
    </source>
</evidence>
<dbReference type="Proteomes" id="UP000283530">
    <property type="component" value="Unassembled WGS sequence"/>
</dbReference>
<keyword evidence="10" id="KW-1185">Reference proteome</keyword>
<keyword evidence="5 8" id="KW-0812">Transmembrane</keyword>
<comment type="similarity">
    <text evidence="3">Belongs to the oleosin family.</text>
</comment>
<keyword evidence="6 8" id="KW-1133">Transmembrane helix</keyword>